<keyword evidence="8" id="KW-1185">Reference proteome</keyword>
<feature type="compositionally biased region" description="Low complexity" evidence="5">
    <location>
        <begin position="41"/>
        <end position="83"/>
    </location>
</feature>
<dbReference type="SMART" id="SM00356">
    <property type="entry name" value="ZnF_C3H1"/>
    <property type="match status" value="1"/>
</dbReference>
<proteinExistence type="predicted"/>
<dbReference type="OrthoDB" id="411372at2759"/>
<evidence type="ECO:0000256" key="4">
    <source>
        <dbReference type="PROSITE-ProRule" id="PRU00723"/>
    </source>
</evidence>
<evidence type="ECO:0000313" key="8">
    <source>
        <dbReference type="Proteomes" id="UP000001744"/>
    </source>
</evidence>
<dbReference type="HOGENOM" id="CLU_720739_0_0_1"/>
<evidence type="ECO:0000256" key="1">
    <source>
        <dbReference type="ARBA" id="ARBA00022723"/>
    </source>
</evidence>
<feature type="region of interest" description="Disordered" evidence="5">
    <location>
        <begin position="25"/>
        <end position="83"/>
    </location>
</feature>
<evidence type="ECO:0000256" key="3">
    <source>
        <dbReference type="ARBA" id="ARBA00022833"/>
    </source>
</evidence>
<dbReference type="GO" id="GO:0008270">
    <property type="term" value="F:zinc ion binding"/>
    <property type="evidence" value="ECO:0007669"/>
    <property type="project" value="UniProtKB-KW"/>
</dbReference>
<dbReference type="Pfam" id="PF18044">
    <property type="entry name" value="zf-CCCH_4"/>
    <property type="match status" value="1"/>
</dbReference>
<dbReference type="VEuPathDB" id="FungiDB:SJAG_02459"/>
<dbReference type="EMBL" id="KE651166">
    <property type="protein sequence ID" value="EEB07369.2"/>
    <property type="molecule type" value="Genomic_DNA"/>
</dbReference>
<feature type="non-terminal residue" evidence="7">
    <location>
        <position position="1"/>
    </location>
</feature>
<keyword evidence="2 4" id="KW-0863">Zinc-finger</keyword>
<protein>
    <recommendedName>
        <fullName evidence="6">C3H1-type domain-containing protein</fullName>
    </recommendedName>
</protein>
<dbReference type="Gene3D" id="4.10.1000.10">
    <property type="entry name" value="Zinc finger, CCCH-type"/>
    <property type="match status" value="1"/>
</dbReference>
<name>B6K2I8_SCHJY</name>
<gene>
    <name evidence="7" type="ORF">SJAG_02459</name>
</gene>
<dbReference type="GeneID" id="7049204"/>
<sequence length="384" mass="39183">KPVCPYFVKGNCKFGAKCALLHPKAKKTSSGAAGNSGSGGNASSSNAGSTPSSSAVASRSSSSAVSRSSSTARRAASTHSSSSSVSSVNVGIALSVRGRPVKTIKVKTAAAAAAADGSAEKSGSTTTTVSTTASSANVNVNGNGTVNVNVPPAAAAAAAPVIAPALSVSPPTTPVKTTASAVAADAVDDAPFTPSAGPGATAAAALQSTPLVRSPASFCVKEDDFIFPPDEEITFSDSDEQPSFFSSGQPALDYFASSIDTSTLSNSYMATTPTLVRPFSRFTPTLASPCTSLMLSEQPFSPPPFKLSSWTVGNDAPVDVCEEEYLPSSLQDLLTTEERTRRELCRRKHSLNTPCLFCASNPNLMSRKSLGLGCPHARPFMRGL</sequence>
<evidence type="ECO:0000259" key="6">
    <source>
        <dbReference type="PROSITE" id="PS50103"/>
    </source>
</evidence>
<dbReference type="Proteomes" id="UP000001744">
    <property type="component" value="Unassembled WGS sequence"/>
</dbReference>
<dbReference type="RefSeq" id="XP_002173662.2">
    <property type="nucleotide sequence ID" value="XM_002173626.2"/>
</dbReference>
<dbReference type="InterPro" id="IPR041367">
    <property type="entry name" value="Znf-CCCH_4"/>
</dbReference>
<reference evidence="7 8" key="1">
    <citation type="journal article" date="2011" name="Science">
        <title>Comparative functional genomics of the fission yeasts.</title>
        <authorList>
            <person name="Rhind N."/>
            <person name="Chen Z."/>
            <person name="Yassour M."/>
            <person name="Thompson D.A."/>
            <person name="Haas B.J."/>
            <person name="Habib N."/>
            <person name="Wapinski I."/>
            <person name="Roy S."/>
            <person name="Lin M.F."/>
            <person name="Heiman D.I."/>
            <person name="Young S.K."/>
            <person name="Furuya K."/>
            <person name="Guo Y."/>
            <person name="Pidoux A."/>
            <person name="Chen H.M."/>
            <person name="Robbertse B."/>
            <person name="Goldberg J.M."/>
            <person name="Aoki K."/>
            <person name="Bayne E.H."/>
            <person name="Berlin A.M."/>
            <person name="Desjardins C.A."/>
            <person name="Dobbs E."/>
            <person name="Dukaj L."/>
            <person name="Fan L."/>
            <person name="FitzGerald M.G."/>
            <person name="French C."/>
            <person name="Gujja S."/>
            <person name="Hansen K."/>
            <person name="Keifenheim D."/>
            <person name="Levin J.Z."/>
            <person name="Mosher R.A."/>
            <person name="Mueller C.A."/>
            <person name="Pfiffner J."/>
            <person name="Priest M."/>
            <person name="Russ C."/>
            <person name="Smialowska A."/>
            <person name="Swoboda P."/>
            <person name="Sykes S.M."/>
            <person name="Vaughn M."/>
            <person name="Vengrova S."/>
            <person name="Yoder R."/>
            <person name="Zeng Q."/>
            <person name="Allshire R."/>
            <person name="Baulcombe D."/>
            <person name="Birren B.W."/>
            <person name="Brown W."/>
            <person name="Ekwall K."/>
            <person name="Kellis M."/>
            <person name="Leatherwood J."/>
            <person name="Levin H."/>
            <person name="Margalit H."/>
            <person name="Martienssen R."/>
            <person name="Nieduszynski C.A."/>
            <person name="Spatafora J.W."/>
            <person name="Friedman N."/>
            <person name="Dalgaard J.Z."/>
            <person name="Baumann P."/>
            <person name="Niki H."/>
            <person name="Regev A."/>
            <person name="Nusbaum C."/>
        </authorList>
    </citation>
    <scope>NUCLEOTIDE SEQUENCE [LARGE SCALE GENOMIC DNA]</scope>
    <source>
        <strain evidence="8">yFS275 / FY16936</strain>
    </source>
</reference>
<evidence type="ECO:0000256" key="5">
    <source>
        <dbReference type="SAM" id="MobiDB-lite"/>
    </source>
</evidence>
<dbReference type="InterPro" id="IPR000571">
    <property type="entry name" value="Znf_CCCH"/>
</dbReference>
<keyword evidence="3 4" id="KW-0862">Zinc</keyword>
<feature type="domain" description="C3H1-type" evidence="6">
    <location>
        <begin position="1"/>
        <end position="25"/>
    </location>
</feature>
<organism evidence="7 8">
    <name type="scientific">Schizosaccharomyces japonicus (strain yFS275 / FY16936)</name>
    <name type="common">Fission yeast</name>
    <dbReference type="NCBI Taxonomy" id="402676"/>
    <lineage>
        <taxon>Eukaryota</taxon>
        <taxon>Fungi</taxon>
        <taxon>Dikarya</taxon>
        <taxon>Ascomycota</taxon>
        <taxon>Taphrinomycotina</taxon>
        <taxon>Schizosaccharomycetes</taxon>
        <taxon>Schizosaccharomycetales</taxon>
        <taxon>Schizosaccharomycetaceae</taxon>
        <taxon>Schizosaccharomyces</taxon>
    </lineage>
</organism>
<dbReference type="AlphaFoldDB" id="B6K2I8"/>
<dbReference type="PROSITE" id="PS50103">
    <property type="entry name" value="ZF_C3H1"/>
    <property type="match status" value="1"/>
</dbReference>
<accession>B6K2I8</accession>
<evidence type="ECO:0000256" key="2">
    <source>
        <dbReference type="ARBA" id="ARBA00022771"/>
    </source>
</evidence>
<feature type="zinc finger region" description="C3H1-type" evidence="4">
    <location>
        <begin position="1"/>
        <end position="25"/>
    </location>
</feature>
<dbReference type="JaponicusDB" id="SJAG_02459"/>
<evidence type="ECO:0000313" key="7">
    <source>
        <dbReference type="EMBL" id="EEB07369.2"/>
    </source>
</evidence>
<keyword evidence="1 4" id="KW-0479">Metal-binding</keyword>